<name>A3M0F1_PICST</name>
<dbReference type="PROSITE" id="PS00178">
    <property type="entry name" value="AA_TRNA_LIGASE_I"/>
    <property type="match status" value="1"/>
</dbReference>
<dbReference type="InParanoid" id="A3M0F1"/>
<dbReference type="GO" id="GO:0005524">
    <property type="term" value="F:ATP binding"/>
    <property type="evidence" value="ECO:0007669"/>
    <property type="project" value="UniProtKB-KW"/>
</dbReference>
<dbReference type="PRINTS" id="PR00984">
    <property type="entry name" value="TRNASYNTHILE"/>
</dbReference>
<dbReference type="InterPro" id="IPR009008">
    <property type="entry name" value="Val/Leu/Ile-tRNA-synth_edit"/>
</dbReference>
<dbReference type="Gene3D" id="3.90.740.10">
    <property type="entry name" value="Valyl/Leucyl/Isoleucyl-tRNA synthetase, editing domain"/>
    <property type="match status" value="1"/>
</dbReference>
<dbReference type="InterPro" id="IPR009080">
    <property type="entry name" value="tRNAsynth_Ia_anticodon-bd"/>
</dbReference>
<dbReference type="GO" id="GO:0000049">
    <property type="term" value="F:tRNA binding"/>
    <property type="evidence" value="ECO:0007669"/>
    <property type="project" value="InterPro"/>
</dbReference>
<gene>
    <name evidence="12" type="primary">ISM1</name>
    <name evidence="12" type="ORF">PICST_63933</name>
</gene>
<dbReference type="SUPFAM" id="SSF50677">
    <property type="entry name" value="ValRS/IleRS/LeuRS editing domain"/>
    <property type="match status" value="1"/>
</dbReference>
<accession>A3M0F1</accession>
<dbReference type="InterPro" id="IPR002300">
    <property type="entry name" value="aa-tRNA-synth_Ia"/>
</dbReference>
<dbReference type="EMBL" id="CP000502">
    <property type="protein sequence ID" value="ABN68697.2"/>
    <property type="molecule type" value="Genomic_DNA"/>
</dbReference>
<dbReference type="FunCoup" id="A3M0F1">
    <property type="interactions" value="758"/>
</dbReference>
<dbReference type="Pfam" id="PF08264">
    <property type="entry name" value="Anticodon_1"/>
    <property type="match status" value="1"/>
</dbReference>
<evidence type="ECO:0000256" key="2">
    <source>
        <dbReference type="ARBA" id="ARBA00013165"/>
    </source>
</evidence>
<dbReference type="KEGG" id="pic:PICST_63933"/>
<evidence type="ECO:0000313" key="12">
    <source>
        <dbReference type="EMBL" id="ABN68697.2"/>
    </source>
</evidence>
<dbReference type="eggNOG" id="KOG0433">
    <property type="taxonomic scope" value="Eukaryota"/>
</dbReference>
<dbReference type="InterPro" id="IPR033708">
    <property type="entry name" value="Anticodon_Ile_BEm"/>
</dbReference>
<dbReference type="GO" id="GO:0006428">
    <property type="term" value="P:isoleucyl-tRNA aminoacylation"/>
    <property type="evidence" value="ECO:0007669"/>
    <property type="project" value="InterPro"/>
</dbReference>
<keyword evidence="13" id="KW-1185">Reference proteome</keyword>
<dbReference type="InterPro" id="IPR002301">
    <property type="entry name" value="Ile-tRNA-ligase"/>
</dbReference>
<dbReference type="InterPro" id="IPR050081">
    <property type="entry name" value="Ile-tRNA_ligase"/>
</dbReference>
<dbReference type="PANTHER" id="PTHR42765">
    <property type="entry name" value="SOLEUCYL-TRNA SYNTHETASE"/>
    <property type="match status" value="1"/>
</dbReference>
<keyword evidence="3 9" id="KW-0436">Ligase</keyword>
<evidence type="ECO:0000256" key="4">
    <source>
        <dbReference type="ARBA" id="ARBA00022741"/>
    </source>
</evidence>
<evidence type="ECO:0000256" key="5">
    <source>
        <dbReference type="ARBA" id="ARBA00022840"/>
    </source>
</evidence>
<keyword evidence="6 9" id="KW-0648">Protein biosynthesis</keyword>
<dbReference type="GO" id="GO:0005739">
    <property type="term" value="C:mitochondrion"/>
    <property type="evidence" value="ECO:0007669"/>
    <property type="project" value="EnsemblFungi"/>
</dbReference>
<dbReference type="HAMAP" id="MF_02002">
    <property type="entry name" value="Ile_tRNA_synth_type1"/>
    <property type="match status" value="1"/>
</dbReference>
<evidence type="ECO:0000259" key="10">
    <source>
        <dbReference type="Pfam" id="PF00133"/>
    </source>
</evidence>
<dbReference type="CDD" id="cd07960">
    <property type="entry name" value="Anticodon_Ia_Ile_BEm"/>
    <property type="match status" value="1"/>
</dbReference>
<dbReference type="InterPro" id="IPR023585">
    <property type="entry name" value="Ile-tRNA-ligase_type1"/>
</dbReference>
<evidence type="ECO:0000256" key="8">
    <source>
        <dbReference type="ARBA" id="ARBA00032665"/>
    </source>
</evidence>
<dbReference type="GO" id="GO:0032543">
    <property type="term" value="P:mitochondrial translation"/>
    <property type="evidence" value="ECO:0007669"/>
    <property type="project" value="EnsemblFungi"/>
</dbReference>
<keyword evidence="4 9" id="KW-0547">Nucleotide-binding</keyword>
<proteinExistence type="inferred from homology"/>
<dbReference type="HOGENOM" id="CLU_001493_7_2_1"/>
<dbReference type="OMA" id="HCWRCKT"/>
<dbReference type="Pfam" id="PF00133">
    <property type="entry name" value="tRNA-synt_1"/>
    <property type="match status" value="1"/>
</dbReference>
<sequence length="983" mass="112383">MLRCIGSVRSLSTGPRCLQKVNYSNTLHLPKTSFGPKIPKNEARDELIKTTSQDLYEWQVKNKENRPSFTLHDGPPYANGDLHLGHALNKILKDIINRFELIHNNSVINYRPGWDCHEPTLESATKLSASEIRAACRQLANKEIDSQRNQFKEFAIMADFDNPYITMSHDYEINQLRVFKKLMENGLLSRQLKPVWWGCETETALAEAELEYNNDHKSVAIHVKFPVVSSVIYQTLRDNFKIGVNEQDLNLKLLIWTSTPWTIPANRAVCVNNDLDYTLVHNKITNEYLFVGVPLVNEVLALNDNFESVGESVIFRGNDLVGLEYINPASKDGVHHPVIHGSHVVSSAGSGLVHTAPAHGGEDFIIGKNHGLDVRSSVNGQGRYIADNIPVGFHSLAKHKVTDSETIRKCIGILDENGMIFNINKTFKHSYPYDWRSKTPVIQRSTPQWFVNVEKIKPTAIEALEKVKFYPESGKNRLPSFIRNRNEWCISRQRTWGVPLPIVYNRNSGEPVEDIETVDYIIHRMDEFGTDEWFSSEDDISRWLPEEYKSSGKEYVKGQDTMDVWFDSGTSWTTLNKDIESSFRSETPLANIYLEGSDQHRGWFQSSLLNKIIASGVNGNDFLPVAPFTKIITHGFTLDSKNEKMSKSKGNIISPRHAIEGGGKPLLPALGTDGLRLWVASSNYNADVSVGSEVLSRVFENMKKLRVTFKYLLGNLNDFREPVDYNNLNPLDKYALSKLYKLETSCIEHYKEHNFSRVVSEVNHHMNVILSSLYFDISKDCLYTDSKNSVRRRSIQTVLKEILRVYIGLLAPIQPILTQEVWEEYRRFFDVKESSPFMVGGWHNFYKLQDQFLNEQIESEFQLIWELRDQVYKQMEQLRLDGIYKNKLETQVNIAFNGEKTKLEDILRAHALFLDDYFLVSKATVGQLEADPKYESKTTVEVNGESVNIQISPSPGAKCPRCWKFTSVVEDKLCQKCDTVVNH</sequence>
<dbReference type="Gene3D" id="3.40.50.620">
    <property type="entry name" value="HUPs"/>
    <property type="match status" value="2"/>
</dbReference>
<evidence type="ECO:0000256" key="9">
    <source>
        <dbReference type="RuleBase" id="RU363035"/>
    </source>
</evidence>
<evidence type="ECO:0000256" key="6">
    <source>
        <dbReference type="ARBA" id="ARBA00022917"/>
    </source>
</evidence>
<evidence type="ECO:0000256" key="7">
    <source>
        <dbReference type="ARBA" id="ARBA00023146"/>
    </source>
</evidence>
<dbReference type="GO" id="GO:0004822">
    <property type="term" value="F:isoleucine-tRNA ligase activity"/>
    <property type="evidence" value="ECO:0007669"/>
    <property type="project" value="UniProtKB-EC"/>
</dbReference>
<evidence type="ECO:0000259" key="11">
    <source>
        <dbReference type="Pfam" id="PF08264"/>
    </source>
</evidence>
<dbReference type="RefSeq" id="XP_001386726.2">
    <property type="nucleotide sequence ID" value="XM_001386689.1"/>
</dbReference>
<comment type="similarity">
    <text evidence="1 9">Belongs to the class-I aminoacyl-tRNA synthetase family.</text>
</comment>
<keyword evidence="7 9" id="KW-0030">Aminoacyl-tRNA synthetase</keyword>
<dbReference type="GO" id="GO:0002161">
    <property type="term" value="F:aminoacyl-tRNA deacylase activity"/>
    <property type="evidence" value="ECO:0007669"/>
    <property type="project" value="InterPro"/>
</dbReference>
<evidence type="ECO:0000256" key="1">
    <source>
        <dbReference type="ARBA" id="ARBA00005594"/>
    </source>
</evidence>
<dbReference type="OrthoDB" id="10264412at2759"/>
<feature type="domain" description="Methionyl/Valyl/Leucyl/Isoleucyl-tRNA synthetase anticodon-binding" evidence="11">
    <location>
        <begin position="732"/>
        <end position="893"/>
    </location>
</feature>
<reference evidence="12 13" key="1">
    <citation type="journal article" date="2007" name="Nat. Biotechnol.">
        <title>Genome sequence of the lignocellulose-bioconverting and xylose-fermenting yeast Pichia stipitis.</title>
        <authorList>
            <person name="Jeffries T.W."/>
            <person name="Grigoriev I.V."/>
            <person name="Grimwood J."/>
            <person name="Laplaza J.M."/>
            <person name="Aerts A."/>
            <person name="Salamov A."/>
            <person name="Schmutz J."/>
            <person name="Lindquist E."/>
            <person name="Dehal P."/>
            <person name="Shapiro H."/>
            <person name="Jin Y.S."/>
            <person name="Passoth V."/>
            <person name="Richardson P.M."/>
        </authorList>
    </citation>
    <scope>NUCLEOTIDE SEQUENCE [LARGE SCALE GENOMIC DNA]</scope>
    <source>
        <strain evidence="13">ATCC 58785 / CBS 6054 / NBRC 10063 / NRRL Y-11545</strain>
    </source>
</reference>
<dbReference type="InterPro" id="IPR013155">
    <property type="entry name" value="M/V/L/I-tRNA-synth_anticd-bd"/>
</dbReference>
<dbReference type="PANTHER" id="PTHR42765:SF1">
    <property type="entry name" value="ISOLEUCINE--TRNA LIGASE, MITOCHONDRIAL"/>
    <property type="match status" value="1"/>
</dbReference>
<dbReference type="Gene3D" id="1.10.730.20">
    <property type="match status" value="1"/>
</dbReference>
<dbReference type="STRING" id="322104.A3M0F1"/>
<dbReference type="AlphaFoldDB" id="A3M0F1"/>
<dbReference type="SUPFAM" id="SSF47323">
    <property type="entry name" value="Anticodon-binding domain of a subclass of class I aminoacyl-tRNA synthetases"/>
    <property type="match status" value="1"/>
</dbReference>
<evidence type="ECO:0000256" key="3">
    <source>
        <dbReference type="ARBA" id="ARBA00022598"/>
    </source>
</evidence>
<keyword evidence="5 9" id="KW-0067">ATP-binding</keyword>
<feature type="domain" description="Aminoacyl-tRNA synthetase class Ia" evidence="10">
    <location>
        <begin position="51"/>
        <end position="689"/>
    </location>
</feature>
<dbReference type="InterPro" id="IPR014729">
    <property type="entry name" value="Rossmann-like_a/b/a_fold"/>
</dbReference>
<dbReference type="Proteomes" id="UP000002258">
    <property type="component" value="Chromosome 8"/>
</dbReference>
<dbReference type="SUPFAM" id="SSF52374">
    <property type="entry name" value="Nucleotidylyl transferase"/>
    <property type="match status" value="1"/>
</dbReference>
<dbReference type="GeneID" id="4841139"/>
<protein>
    <recommendedName>
        <fullName evidence="2">isoleucine--tRNA ligase</fullName>
        <ecNumber evidence="2">6.1.1.5</ecNumber>
    </recommendedName>
    <alternativeName>
        <fullName evidence="8">Isoleucyl-tRNA synthetase</fullName>
    </alternativeName>
</protein>
<dbReference type="InterPro" id="IPR001412">
    <property type="entry name" value="aa-tRNA-synth_I_CS"/>
</dbReference>
<dbReference type="EC" id="6.1.1.5" evidence="2"/>
<evidence type="ECO:0000313" key="13">
    <source>
        <dbReference type="Proteomes" id="UP000002258"/>
    </source>
</evidence>
<dbReference type="NCBIfam" id="TIGR00392">
    <property type="entry name" value="ileS"/>
    <property type="match status" value="1"/>
</dbReference>
<organism evidence="12 13">
    <name type="scientific">Scheffersomyces stipitis (strain ATCC 58785 / CBS 6054 / NBRC 10063 / NRRL Y-11545)</name>
    <name type="common">Yeast</name>
    <name type="synonym">Pichia stipitis</name>
    <dbReference type="NCBI Taxonomy" id="322104"/>
    <lineage>
        <taxon>Eukaryota</taxon>
        <taxon>Fungi</taxon>
        <taxon>Dikarya</taxon>
        <taxon>Ascomycota</taxon>
        <taxon>Saccharomycotina</taxon>
        <taxon>Pichiomycetes</taxon>
        <taxon>Debaryomycetaceae</taxon>
        <taxon>Scheffersomyces</taxon>
    </lineage>
</organism>